<feature type="domain" description="Methyltransferase small" evidence="5">
    <location>
        <begin position="195"/>
        <end position="355"/>
    </location>
</feature>
<dbReference type="GO" id="GO:0003676">
    <property type="term" value="F:nucleic acid binding"/>
    <property type="evidence" value="ECO:0007669"/>
    <property type="project" value="InterPro"/>
</dbReference>
<dbReference type="RefSeq" id="WP_061788007.1">
    <property type="nucleotide sequence ID" value="NZ_LR134406.1"/>
</dbReference>
<keyword evidence="3 7" id="KW-0489">Methyltransferase</keyword>
<dbReference type="CDD" id="cd02440">
    <property type="entry name" value="AdoMet_MTases"/>
    <property type="match status" value="1"/>
</dbReference>
<evidence type="ECO:0000256" key="4">
    <source>
        <dbReference type="ARBA" id="ARBA00022679"/>
    </source>
</evidence>
<dbReference type="AlphaFoldDB" id="A0A3S5ESU4"/>
<dbReference type="Gene3D" id="3.40.50.150">
    <property type="entry name" value="Vaccinia Virus protein VP39"/>
    <property type="match status" value="2"/>
</dbReference>
<evidence type="ECO:0000256" key="1">
    <source>
        <dbReference type="ARBA" id="ARBA00022490"/>
    </source>
</evidence>
<reference evidence="7 8" key="1">
    <citation type="submission" date="2018-12" db="EMBL/GenBank/DDBJ databases">
        <authorList>
            <consortium name="Pathogen Informatics"/>
        </authorList>
    </citation>
    <scope>NUCLEOTIDE SEQUENCE [LARGE SCALE GENOMIC DNA]</scope>
    <source>
        <strain evidence="7 8">NCTC12967</strain>
    </source>
</reference>
<dbReference type="PANTHER" id="PTHR47816">
    <property type="entry name" value="RIBOSOMAL RNA SMALL SUBUNIT METHYLTRANSFERASE C"/>
    <property type="match status" value="1"/>
</dbReference>
<dbReference type="GeneID" id="64407879"/>
<dbReference type="PROSITE" id="PS00092">
    <property type="entry name" value="N6_MTASE"/>
    <property type="match status" value="1"/>
</dbReference>
<feature type="domain" description="RlmG N-terminal" evidence="6">
    <location>
        <begin position="103"/>
        <end position="171"/>
    </location>
</feature>
<evidence type="ECO:0000313" key="7">
    <source>
        <dbReference type="EMBL" id="VEH71131.1"/>
    </source>
</evidence>
<dbReference type="InterPro" id="IPR002052">
    <property type="entry name" value="DNA_methylase_N6_adenine_CS"/>
</dbReference>
<evidence type="ECO:0000313" key="8">
    <source>
        <dbReference type="Proteomes" id="UP000273044"/>
    </source>
</evidence>
<evidence type="ECO:0000259" key="5">
    <source>
        <dbReference type="Pfam" id="PF05175"/>
    </source>
</evidence>
<organism evidence="7 8">
    <name type="scientific">Arachnia propionica</name>
    <dbReference type="NCBI Taxonomy" id="1750"/>
    <lineage>
        <taxon>Bacteria</taxon>
        <taxon>Bacillati</taxon>
        <taxon>Actinomycetota</taxon>
        <taxon>Actinomycetes</taxon>
        <taxon>Propionibacteriales</taxon>
        <taxon>Propionibacteriaceae</taxon>
        <taxon>Arachnia</taxon>
    </lineage>
</organism>
<keyword evidence="2" id="KW-0698">rRNA processing</keyword>
<evidence type="ECO:0000256" key="3">
    <source>
        <dbReference type="ARBA" id="ARBA00022603"/>
    </source>
</evidence>
<evidence type="ECO:0000256" key="2">
    <source>
        <dbReference type="ARBA" id="ARBA00022552"/>
    </source>
</evidence>
<dbReference type="Proteomes" id="UP000273044">
    <property type="component" value="Chromosome"/>
</dbReference>
<evidence type="ECO:0000259" key="6">
    <source>
        <dbReference type="Pfam" id="PF26049"/>
    </source>
</evidence>
<keyword evidence="4 7" id="KW-0808">Transferase</keyword>
<accession>A0A3S5ESU4</accession>
<dbReference type="EC" id="2.1.1.174" evidence="7"/>
<dbReference type="Pfam" id="PF05175">
    <property type="entry name" value="MTS"/>
    <property type="match status" value="1"/>
</dbReference>
<dbReference type="Pfam" id="PF26049">
    <property type="entry name" value="RLMG_N"/>
    <property type="match status" value="1"/>
</dbReference>
<dbReference type="InterPro" id="IPR046977">
    <property type="entry name" value="RsmC/RlmG"/>
</dbReference>
<dbReference type="GO" id="GO:0052916">
    <property type="term" value="F:23S rRNA (guanine(1835)-N(2))-methyltransferase activity"/>
    <property type="evidence" value="ECO:0007669"/>
    <property type="project" value="UniProtKB-EC"/>
</dbReference>
<dbReference type="EMBL" id="LR134406">
    <property type="protein sequence ID" value="VEH71131.1"/>
    <property type="molecule type" value="Genomic_DNA"/>
</dbReference>
<keyword evidence="1" id="KW-0963">Cytoplasm</keyword>
<dbReference type="PANTHER" id="PTHR47816:SF5">
    <property type="entry name" value="RIBOSOMAL RNA LARGE SUBUNIT METHYLTRANSFERASE G"/>
    <property type="match status" value="1"/>
</dbReference>
<keyword evidence="8" id="KW-1185">Reference proteome</keyword>
<dbReference type="InterPro" id="IPR029063">
    <property type="entry name" value="SAM-dependent_MTases_sf"/>
</dbReference>
<dbReference type="InterPro" id="IPR058679">
    <property type="entry name" value="RlmG_N"/>
</dbReference>
<dbReference type="SUPFAM" id="SSF53335">
    <property type="entry name" value="S-adenosyl-L-methionine-dependent methyltransferases"/>
    <property type="match status" value="1"/>
</dbReference>
<dbReference type="InterPro" id="IPR007848">
    <property type="entry name" value="Small_mtfrase_dom"/>
</dbReference>
<proteinExistence type="predicted"/>
<gene>
    <name evidence="7" type="primary">rlmG</name>
    <name evidence="7" type="ORF">NCTC12967_02444</name>
</gene>
<protein>
    <submittedName>
        <fullName evidence="7">Ribosomal RNA large subunit methyltransferase G</fullName>
        <ecNumber evidence="7">2.1.1.174</ecNumber>
    </submittedName>
</protein>
<name>A0A3S5ESU4_9ACTN</name>
<sequence>MTLHRGHPVVARGAHNNPAQWRRISVDFSLQWEDFIMHPVDPLILDESPERAGAIAVIDAPGLVTAALERSGDVRVWCDDLRDAQAVSEIDPGLLVSHPGELRGVDLVWGHLPKSLAALDEHCASVQGAPDVMFLSGARVKHMNRSMNQVLVRHFTAVNASLGRSKCRVLRAWGPNQLETEWPKARRHPDLGLVLVAHGATFNGNRIDDGTRLLLDHLDPGEGTALDLGCGNGVIAAVLARRGLETTAIDVSWSAVAATRATAQANGLDIEVRWTDGLSGFPDHSFDVIATNPPFHRGHAKESAPTLRMFDEAARVLRPGGQLWCVFNSHLPWRRELATRIGRTRVVAQDRNYQLTFTNL</sequence>